<feature type="domain" description="Heterokaryon incompatibility" evidence="1">
    <location>
        <begin position="191"/>
        <end position="349"/>
    </location>
</feature>
<protein>
    <submittedName>
        <fullName evidence="2">HET-domain-containing protein</fullName>
    </submittedName>
</protein>
<evidence type="ECO:0000259" key="1">
    <source>
        <dbReference type="Pfam" id="PF06985"/>
    </source>
</evidence>
<evidence type="ECO:0000313" key="3">
    <source>
        <dbReference type="Proteomes" id="UP000800235"/>
    </source>
</evidence>
<comment type="caution">
    <text evidence="2">The sequence shown here is derived from an EMBL/GenBank/DDBJ whole genome shotgun (WGS) entry which is preliminary data.</text>
</comment>
<proteinExistence type="predicted"/>
<dbReference type="PANTHER" id="PTHR33112:SF16">
    <property type="entry name" value="HETEROKARYON INCOMPATIBILITY DOMAIN-CONTAINING PROTEIN"/>
    <property type="match status" value="1"/>
</dbReference>
<evidence type="ECO:0000313" key="2">
    <source>
        <dbReference type="EMBL" id="KAF2433249.1"/>
    </source>
</evidence>
<dbReference type="InterPro" id="IPR010730">
    <property type="entry name" value="HET"/>
</dbReference>
<dbReference type="AlphaFoldDB" id="A0A9P4U065"/>
<keyword evidence="3" id="KW-1185">Reference proteome</keyword>
<accession>A0A9P4U065</accession>
<reference evidence="2" key="1">
    <citation type="journal article" date="2020" name="Stud. Mycol.">
        <title>101 Dothideomycetes genomes: a test case for predicting lifestyles and emergence of pathogens.</title>
        <authorList>
            <person name="Haridas S."/>
            <person name="Albert R."/>
            <person name="Binder M."/>
            <person name="Bloem J."/>
            <person name="Labutti K."/>
            <person name="Salamov A."/>
            <person name="Andreopoulos B."/>
            <person name="Baker S."/>
            <person name="Barry K."/>
            <person name="Bills G."/>
            <person name="Bluhm B."/>
            <person name="Cannon C."/>
            <person name="Castanera R."/>
            <person name="Culley D."/>
            <person name="Daum C."/>
            <person name="Ezra D."/>
            <person name="Gonzalez J."/>
            <person name="Henrissat B."/>
            <person name="Kuo A."/>
            <person name="Liang C."/>
            <person name="Lipzen A."/>
            <person name="Lutzoni F."/>
            <person name="Magnuson J."/>
            <person name="Mondo S."/>
            <person name="Nolan M."/>
            <person name="Ohm R."/>
            <person name="Pangilinan J."/>
            <person name="Park H.-J."/>
            <person name="Ramirez L."/>
            <person name="Alfaro M."/>
            <person name="Sun H."/>
            <person name="Tritt A."/>
            <person name="Yoshinaga Y."/>
            <person name="Zwiers L.-H."/>
            <person name="Turgeon B."/>
            <person name="Goodwin S."/>
            <person name="Spatafora J."/>
            <person name="Crous P."/>
            <person name="Grigoriev I."/>
        </authorList>
    </citation>
    <scope>NUCLEOTIDE SEQUENCE</scope>
    <source>
        <strain evidence="2">CBS 130266</strain>
    </source>
</reference>
<sequence length="639" mass="72480">MPEENSSNAELKNCKHCRDITLERLAAPGGYLHAPSRSSLVRSAQKCGLCSLLFRKDRSRRNSQIFLALEPFSDDDPQMCLKIGHMSTSNDTPVRNQLAFFLYTSLEDPAAVSFGITAKRELSNTQSEASYNIATKWIDDCVENHSCSTHLSLSLKERDNMFPTRLLDVEAFGDADQDIRLVDHDGVFKRYTTLSYCWGNSRAFTTTSRSIRLRKTRIAFSTLPKTFQDAVDITRRLRVRYLWIDALAIIQDDKLDWQRESAKMGAVYSMSFLTIAADAGVDCNSGCFNLSSTSQELASENAPFELPSKTVTGEESHLFLWDPSRGTRRPTPPEIDGSPLAERGWCCQERILSPRILHYTTSQLFWECRQVLLAEDGLRPWSMWTGKSETVPGLAANLYGTTSDLHGLIRLLDIWYNNVVAQSYSRRKLTREEDKLTAISGIARAFFRHFRCEYIAGLWLDDLSFGLSWRRRGVVQKPSSYRSPTFSWASLDCIVEWPLRTESHKSSLKIEKIHVELESQDPFGRLSSCWLIITGHIRQAFIVCNKRISAGGYDLVWELKSTSSKLLGTAFMDEDDYQDVPKLVDCLILSEDEKAGQALILERLPSSDRYQRIGVAATHGYERDDGFFDQSAAQTITIF</sequence>
<organism evidence="2 3">
    <name type="scientific">Tothia fuscella</name>
    <dbReference type="NCBI Taxonomy" id="1048955"/>
    <lineage>
        <taxon>Eukaryota</taxon>
        <taxon>Fungi</taxon>
        <taxon>Dikarya</taxon>
        <taxon>Ascomycota</taxon>
        <taxon>Pezizomycotina</taxon>
        <taxon>Dothideomycetes</taxon>
        <taxon>Pleosporomycetidae</taxon>
        <taxon>Venturiales</taxon>
        <taxon>Cylindrosympodiaceae</taxon>
        <taxon>Tothia</taxon>
    </lineage>
</organism>
<dbReference type="OrthoDB" id="2958217at2759"/>
<gene>
    <name evidence="2" type="ORF">EJ08DRAFT_694893</name>
</gene>
<dbReference type="EMBL" id="MU007022">
    <property type="protein sequence ID" value="KAF2433249.1"/>
    <property type="molecule type" value="Genomic_DNA"/>
</dbReference>
<dbReference type="Pfam" id="PF06985">
    <property type="entry name" value="HET"/>
    <property type="match status" value="1"/>
</dbReference>
<dbReference type="Proteomes" id="UP000800235">
    <property type="component" value="Unassembled WGS sequence"/>
</dbReference>
<dbReference type="PANTHER" id="PTHR33112">
    <property type="entry name" value="DOMAIN PROTEIN, PUTATIVE-RELATED"/>
    <property type="match status" value="1"/>
</dbReference>
<name>A0A9P4U065_9PEZI</name>